<dbReference type="InterPro" id="IPR011051">
    <property type="entry name" value="RmlC_Cupin_sf"/>
</dbReference>
<evidence type="ECO:0000313" key="3">
    <source>
        <dbReference type="EMBL" id="NYJ76162.1"/>
    </source>
</evidence>
<dbReference type="RefSeq" id="WP_179483253.1">
    <property type="nucleotide sequence ID" value="NZ_JACCFW010000001.1"/>
</dbReference>
<dbReference type="InterPro" id="IPR014710">
    <property type="entry name" value="RmlC-like_jellyroll"/>
</dbReference>
<dbReference type="Gene3D" id="2.60.120.10">
    <property type="entry name" value="Jelly Rolls"/>
    <property type="match status" value="1"/>
</dbReference>
<dbReference type="SUPFAM" id="SSF51182">
    <property type="entry name" value="RmlC-like cupins"/>
    <property type="match status" value="1"/>
</dbReference>
<keyword evidence="2" id="KW-0479">Metal-binding</keyword>
<feature type="binding site" evidence="2">
    <location>
        <position position="66"/>
    </location>
    <ligand>
        <name>Fe cation</name>
        <dbReference type="ChEBI" id="CHEBI:24875"/>
        <note>catalytic</note>
    </ligand>
</feature>
<dbReference type="CDD" id="cd10548">
    <property type="entry name" value="cupin_CDO"/>
    <property type="match status" value="1"/>
</dbReference>
<feature type="binding site" evidence="2">
    <location>
        <position position="68"/>
    </location>
    <ligand>
        <name>Fe cation</name>
        <dbReference type="ChEBI" id="CHEBI:24875"/>
        <note>catalytic</note>
    </ligand>
</feature>
<organism evidence="3 4">
    <name type="scientific">Allobranchiibius huperziae</name>
    <dbReference type="NCBI Taxonomy" id="1874116"/>
    <lineage>
        <taxon>Bacteria</taxon>
        <taxon>Bacillati</taxon>
        <taxon>Actinomycetota</taxon>
        <taxon>Actinomycetes</taxon>
        <taxon>Micrococcales</taxon>
        <taxon>Dermacoccaceae</taxon>
        <taxon>Allobranchiibius</taxon>
    </lineage>
</organism>
<keyword evidence="2" id="KW-0408">Iron</keyword>
<sequence length="149" mass="16535">MTASLGIRTFSDEQLLRITRLFAGNDDLLTRVDPDATERVRIELDTTAYLEVWLMVWPSGTTTGWHDHGGASGAFHVVRGGLTQETWRGGRLTESDLREGDEYSFTPGLVHNMTNIGDDLALTVHAYSPGLSEMTPHVWRAGRPEPIIT</sequence>
<dbReference type="EMBL" id="JACCFW010000001">
    <property type="protein sequence ID" value="NYJ76162.1"/>
    <property type="molecule type" value="Genomic_DNA"/>
</dbReference>
<dbReference type="InterPro" id="IPR010300">
    <property type="entry name" value="CDO_1"/>
</dbReference>
<accession>A0A853DF86</accession>
<keyword evidence="4" id="KW-1185">Reference proteome</keyword>
<reference evidence="3 4" key="1">
    <citation type="submission" date="2020-07" db="EMBL/GenBank/DDBJ databases">
        <title>Sequencing the genomes of 1000 actinobacteria strains.</title>
        <authorList>
            <person name="Klenk H.-P."/>
        </authorList>
    </citation>
    <scope>NUCLEOTIDE SEQUENCE [LARGE SCALE GENOMIC DNA]</scope>
    <source>
        <strain evidence="3 4">DSM 29531</strain>
    </source>
</reference>
<dbReference type="GO" id="GO:0016702">
    <property type="term" value="F:oxidoreductase activity, acting on single donors with incorporation of molecular oxygen, incorporation of two atoms of oxygen"/>
    <property type="evidence" value="ECO:0007669"/>
    <property type="project" value="InterPro"/>
</dbReference>
<dbReference type="Proteomes" id="UP000571817">
    <property type="component" value="Unassembled WGS sequence"/>
</dbReference>
<evidence type="ECO:0000313" key="4">
    <source>
        <dbReference type="Proteomes" id="UP000571817"/>
    </source>
</evidence>
<evidence type="ECO:0000256" key="2">
    <source>
        <dbReference type="PIRSR" id="PIRSR610300-51"/>
    </source>
</evidence>
<proteinExistence type="inferred from homology"/>
<dbReference type="AlphaFoldDB" id="A0A853DF86"/>
<protein>
    <submittedName>
        <fullName evidence="3">Putative metal-dependent enzyme (Double-stranded beta helix superfamily)</fullName>
    </submittedName>
</protein>
<gene>
    <name evidence="3" type="ORF">HNR15_003125</name>
</gene>
<comment type="similarity">
    <text evidence="1">Belongs to the cysteine dioxygenase family.</text>
</comment>
<evidence type="ECO:0000256" key="1">
    <source>
        <dbReference type="ARBA" id="ARBA00006622"/>
    </source>
</evidence>
<comment type="caution">
    <text evidence="3">The sequence shown here is derived from an EMBL/GenBank/DDBJ whole genome shotgun (WGS) entry which is preliminary data.</text>
</comment>
<dbReference type="GO" id="GO:0005506">
    <property type="term" value="F:iron ion binding"/>
    <property type="evidence" value="ECO:0007669"/>
    <property type="project" value="InterPro"/>
</dbReference>
<feature type="binding site" evidence="2">
    <location>
        <position position="111"/>
    </location>
    <ligand>
        <name>Fe cation</name>
        <dbReference type="ChEBI" id="CHEBI:24875"/>
        <note>catalytic</note>
    </ligand>
</feature>
<name>A0A853DF86_9MICO</name>
<dbReference type="Pfam" id="PF05995">
    <property type="entry name" value="CDO_I"/>
    <property type="match status" value="1"/>
</dbReference>